<accession>A0A0D7AJ18</accession>
<dbReference type="PANTHER" id="PTHR37783">
    <property type="entry name" value="MEMBRANE PROTEIN, PUTATIVE (AFU_ORTHOLOGUE AFUA_1G04315)-RELATED"/>
    <property type="match status" value="1"/>
</dbReference>
<sequence>MAEDSVASQSGFLVKYMSGHPDTLVAYAKWYGKVEQPISSASMMAIDSKGMNLKCKLKAGGEQDVRVTFSPPLAGYNDVKPRLLEMKAIAQENLGMIKTPTIQGFRYPPRGTFSLFMFAIPLSYLYFAPYDNASPLFLPANALRSLVGARPINGLAVFIAFAHVLESVYTLSLCRKHHTGFFASVTYVVSTLLMGMPVWRDLRRRIQTARIDSVMKVE</sequence>
<dbReference type="InterPro" id="IPR028110">
    <property type="entry name" value="TMEM254"/>
</dbReference>
<feature type="domain" description="DUF2470" evidence="2">
    <location>
        <begin position="12"/>
        <end position="86"/>
    </location>
</feature>
<evidence type="ECO:0000259" key="2">
    <source>
        <dbReference type="Pfam" id="PF10615"/>
    </source>
</evidence>
<protein>
    <recommendedName>
        <fullName evidence="2">DUF2470 domain-containing protein</fullName>
    </recommendedName>
</protein>
<keyword evidence="1" id="KW-0812">Transmembrane</keyword>
<dbReference type="Pfam" id="PF14934">
    <property type="entry name" value="TMEM254"/>
    <property type="match status" value="1"/>
</dbReference>
<dbReference type="EMBL" id="KN881676">
    <property type="protein sequence ID" value="KIY50315.1"/>
    <property type="molecule type" value="Genomic_DNA"/>
</dbReference>
<dbReference type="Gene3D" id="3.20.180.10">
    <property type="entry name" value="PNP-oxidase-like"/>
    <property type="match status" value="1"/>
</dbReference>
<name>A0A0D7AJ18_9AGAR</name>
<gene>
    <name evidence="3" type="ORF">FISHEDRAFT_39746</name>
</gene>
<evidence type="ECO:0000313" key="4">
    <source>
        <dbReference type="Proteomes" id="UP000054144"/>
    </source>
</evidence>
<organism evidence="3 4">
    <name type="scientific">Fistulina hepatica ATCC 64428</name>
    <dbReference type="NCBI Taxonomy" id="1128425"/>
    <lineage>
        <taxon>Eukaryota</taxon>
        <taxon>Fungi</taxon>
        <taxon>Dikarya</taxon>
        <taxon>Basidiomycota</taxon>
        <taxon>Agaricomycotina</taxon>
        <taxon>Agaricomycetes</taxon>
        <taxon>Agaricomycetidae</taxon>
        <taxon>Agaricales</taxon>
        <taxon>Fistulinaceae</taxon>
        <taxon>Fistulina</taxon>
    </lineage>
</organism>
<feature type="transmembrane region" description="Helical" evidence="1">
    <location>
        <begin position="113"/>
        <end position="130"/>
    </location>
</feature>
<evidence type="ECO:0000256" key="1">
    <source>
        <dbReference type="SAM" id="Phobius"/>
    </source>
</evidence>
<dbReference type="Proteomes" id="UP000054144">
    <property type="component" value="Unassembled WGS sequence"/>
</dbReference>
<dbReference type="Pfam" id="PF10615">
    <property type="entry name" value="DUF2470"/>
    <property type="match status" value="1"/>
</dbReference>
<reference evidence="3 4" key="1">
    <citation type="journal article" date="2015" name="Fungal Genet. Biol.">
        <title>Evolution of novel wood decay mechanisms in Agaricales revealed by the genome sequences of Fistulina hepatica and Cylindrobasidium torrendii.</title>
        <authorList>
            <person name="Floudas D."/>
            <person name="Held B.W."/>
            <person name="Riley R."/>
            <person name="Nagy L.G."/>
            <person name="Koehler G."/>
            <person name="Ransdell A.S."/>
            <person name="Younus H."/>
            <person name="Chow J."/>
            <person name="Chiniquy J."/>
            <person name="Lipzen A."/>
            <person name="Tritt A."/>
            <person name="Sun H."/>
            <person name="Haridas S."/>
            <person name="LaButti K."/>
            <person name="Ohm R.A."/>
            <person name="Kues U."/>
            <person name="Blanchette R.A."/>
            <person name="Grigoriev I.V."/>
            <person name="Minto R.E."/>
            <person name="Hibbett D.S."/>
        </authorList>
    </citation>
    <scope>NUCLEOTIDE SEQUENCE [LARGE SCALE GENOMIC DNA]</scope>
    <source>
        <strain evidence="3 4">ATCC 64428</strain>
    </source>
</reference>
<proteinExistence type="predicted"/>
<keyword evidence="1" id="KW-1133">Transmembrane helix</keyword>
<dbReference type="InterPro" id="IPR019595">
    <property type="entry name" value="DUF2470"/>
</dbReference>
<feature type="transmembrane region" description="Helical" evidence="1">
    <location>
        <begin position="150"/>
        <end position="169"/>
    </location>
</feature>
<dbReference type="AlphaFoldDB" id="A0A0D7AJ18"/>
<feature type="transmembrane region" description="Helical" evidence="1">
    <location>
        <begin position="181"/>
        <end position="199"/>
    </location>
</feature>
<keyword evidence="4" id="KW-1185">Reference proteome</keyword>
<dbReference type="OrthoDB" id="5553410at2759"/>
<evidence type="ECO:0000313" key="3">
    <source>
        <dbReference type="EMBL" id="KIY50315.1"/>
    </source>
</evidence>
<dbReference type="InterPro" id="IPR037119">
    <property type="entry name" value="Haem_oxidase_HugZ-like_sf"/>
</dbReference>
<dbReference type="PANTHER" id="PTHR37783:SF1">
    <property type="entry name" value="MEMBRANE PROTEIN, PUTATIVE (AFU_ORTHOLOGUE AFUA_1G04315)-RELATED"/>
    <property type="match status" value="1"/>
</dbReference>
<keyword evidence="1" id="KW-0472">Membrane</keyword>